<dbReference type="PRINTS" id="PR00039">
    <property type="entry name" value="HTHLYSR"/>
</dbReference>
<evidence type="ECO:0000256" key="3">
    <source>
        <dbReference type="ARBA" id="ARBA00023125"/>
    </source>
</evidence>
<dbReference type="PANTHER" id="PTHR30346:SF0">
    <property type="entry name" value="HCA OPERON TRANSCRIPTIONAL ACTIVATOR HCAR"/>
    <property type="match status" value="1"/>
</dbReference>
<organism evidence="7 8">
    <name type="scientific">Rhodococcus jostii</name>
    <dbReference type="NCBI Taxonomy" id="132919"/>
    <lineage>
        <taxon>Bacteria</taxon>
        <taxon>Bacillati</taxon>
        <taxon>Actinomycetota</taxon>
        <taxon>Actinomycetes</taxon>
        <taxon>Mycobacteriales</taxon>
        <taxon>Nocardiaceae</taxon>
        <taxon>Rhodococcus</taxon>
    </lineage>
</organism>
<keyword evidence="5" id="KW-0804">Transcription</keyword>
<dbReference type="SUPFAM" id="SSF46785">
    <property type="entry name" value="Winged helix' DNA-binding domain"/>
    <property type="match status" value="1"/>
</dbReference>
<dbReference type="Gene3D" id="1.10.10.10">
    <property type="entry name" value="Winged helix-like DNA-binding domain superfamily/Winged helix DNA-binding domain"/>
    <property type="match status" value="1"/>
</dbReference>
<evidence type="ECO:0000256" key="1">
    <source>
        <dbReference type="ARBA" id="ARBA00009437"/>
    </source>
</evidence>
<dbReference type="RefSeq" id="WP_073359370.1">
    <property type="nucleotide sequence ID" value="NZ_FNTL01000004.1"/>
</dbReference>
<comment type="similarity">
    <text evidence="1">Belongs to the LysR transcriptional regulatory family.</text>
</comment>
<evidence type="ECO:0000259" key="6">
    <source>
        <dbReference type="PROSITE" id="PS50931"/>
    </source>
</evidence>
<dbReference type="FunFam" id="1.10.10.10:FF:000001">
    <property type="entry name" value="LysR family transcriptional regulator"/>
    <property type="match status" value="1"/>
</dbReference>
<dbReference type="OrthoDB" id="3176554at2"/>
<keyword evidence="3 7" id="KW-0238">DNA-binding</keyword>
<dbReference type="Gene3D" id="3.40.190.290">
    <property type="match status" value="1"/>
</dbReference>
<proteinExistence type="inferred from homology"/>
<dbReference type="PANTHER" id="PTHR30346">
    <property type="entry name" value="TRANSCRIPTIONAL DUAL REGULATOR HCAR-RELATED"/>
    <property type="match status" value="1"/>
</dbReference>
<reference evidence="8" key="1">
    <citation type="submission" date="2016-10" db="EMBL/GenBank/DDBJ databases">
        <authorList>
            <person name="Varghese N."/>
        </authorList>
    </citation>
    <scope>NUCLEOTIDE SEQUENCE [LARGE SCALE GENOMIC DNA]</scope>
    <source>
        <strain evidence="8">DSM 44719</strain>
    </source>
</reference>
<keyword evidence="2" id="KW-0805">Transcription regulation</keyword>
<dbReference type="Pfam" id="PF03466">
    <property type="entry name" value="LysR_substrate"/>
    <property type="match status" value="1"/>
</dbReference>
<dbReference type="GO" id="GO:0032993">
    <property type="term" value="C:protein-DNA complex"/>
    <property type="evidence" value="ECO:0007669"/>
    <property type="project" value="TreeGrafter"/>
</dbReference>
<dbReference type="InterPro" id="IPR036390">
    <property type="entry name" value="WH_DNA-bd_sf"/>
</dbReference>
<dbReference type="PROSITE" id="PS50931">
    <property type="entry name" value="HTH_LYSR"/>
    <property type="match status" value="1"/>
</dbReference>
<dbReference type="InterPro" id="IPR036388">
    <property type="entry name" value="WH-like_DNA-bd_sf"/>
</dbReference>
<dbReference type="Proteomes" id="UP000183407">
    <property type="component" value="Unassembled WGS sequence"/>
</dbReference>
<dbReference type="CDD" id="cd05466">
    <property type="entry name" value="PBP2_LTTR_substrate"/>
    <property type="match status" value="1"/>
</dbReference>
<dbReference type="InterPro" id="IPR005119">
    <property type="entry name" value="LysR_subst-bd"/>
</dbReference>
<name>A0A1H5H7A3_RHOJO</name>
<evidence type="ECO:0000256" key="5">
    <source>
        <dbReference type="ARBA" id="ARBA00023163"/>
    </source>
</evidence>
<accession>A0A1H5H7A3</accession>
<dbReference type="EMBL" id="FNTL01000004">
    <property type="protein sequence ID" value="SEE23624.1"/>
    <property type="molecule type" value="Genomic_DNA"/>
</dbReference>
<dbReference type="GO" id="GO:0003700">
    <property type="term" value="F:DNA-binding transcription factor activity"/>
    <property type="evidence" value="ECO:0007669"/>
    <property type="project" value="InterPro"/>
</dbReference>
<evidence type="ECO:0000313" key="8">
    <source>
        <dbReference type="Proteomes" id="UP000183407"/>
    </source>
</evidence>
<evidence type="ECO:0000256" key="2">
    <source>
        <dbReference type="ARBA" id="ARBA00023015"/>
    </source>
</evidence>
<protein>
    <submittedName>
        <fullName evidence="7">DNA-binding transcriptional regulator, LysR family</fullName>
    </submittedName>
</protein>
<gene>
    <name evidence="7" type="ORF">SAMN04490220_7092</name>
</gene>
<dbReference type="AlphaFoldDB" id="A0A1H5H7A3"/>
<dbReference type="GO" id="GO:0003677">
    <property type="term" value="F:DNA binding"/>
    <property type="evidence" value="ECO:0007669"/>
    <property type="project" value="UniProtKB-KW"/>
</dbReference>
<dbReference type="InterPro" id="IPR000847">
    <property type="entry name" value="LysR_HTH_N"/>
</dbReference>
<dbReference type="SUPFAM" id="SSF53850">
    <property type="entry name" value="Periplasmic binding protein-like II"/>
    <property type="match status" value="1"/>
</dbReference>
<dbReference type="Pfam" id="PF00126">
    <property type="entry name" value="HTH_1"/>
    <property type="match status" value="1"/>
</dbReference>
<keyword evidence="4" id="KW-0010">Activator</keyword>
<sequence length="301" mass="32387">MDKRFLVHFLAVVDEGSISAAARRLQLSQPSVSNTIQELENELGCKLFTRGRGMSLTAGGRALVGPARAALRALDAARWAIEEISELQSGELEIGCVVNRAIDPLSGLIARYRERHPGINIRVRTVPIGLRGFDDLARGNIELLLNETPPAATGFQMLSLGECEVLAVLPPGSRFPDRPFRLEDLIGRDWISGPFPGTAGRSHLNGLLAARGLPYIDSVVETAHRQMVLPLILAGVGGGILPSGEAELAERLGAVVRSFDANLPTGHAIYYRSDDPSPAAQAFLAVARESRESTTVRESEI</sequence>
<feature type="domain" description="HTH lysR-type" evidence="6">
    <location>
        <begin position="1"/>
        <end position="57"/>
    </location>
</feature>
<evidence type="ECO:0000313" key="7">
    <source>
        <dbReference type="EMBL" id="SEE23624.1"/>
    </source>
</evidence>
<evidence type="ECO:0000256" key="4">
    <source>
        <dbReference type="ARBA" id="ARBA00023159"/>
    </source>
</evidence>